<gene>
    <name evidence="3" type="ORF">HAX54_049436</name>
</gene>
<evidence type="ECO:0000313" key="3">
    <source>
        <dbReference type="EMBL" id="MCE3051315.1"/>
    </source>
</evidence>
<feature type="compositionally biased region" description="Basic and acidic residues" evidence="1">
    <location>
        <begin position="58"/>
        <end position="69"/>
    </location>
</feature>
<proteinExistence type="predicted"/>
<evidence type="ECO:0000313" key="4">
    <source>
        <dbReference type="Proteomes" id="UP000823775"/>
    </source>
</evidence>
<evidence type="ECO:0000256" key="1">
    <source>
        <dbReference type="SAM" id="MobiDB-lite"/>
    </source>
</evidence>
<protein>
    <submittedName>
        <fullName evidence="3">Uncharacterized protein</fullName>
    </submittedName>
</protein>
<name>A0ABS8WKG5_DATST</name>
<accession>A0ABS8WKG5</accession>
<keyword evidence="4" id="KW-1185">Reference proteome</keyword>
<keyword evidence="2" id="KW-0732">Signal</keyword>
<sequence length="129" mass="14455">MRLHTRILGSFVLALILILLHSAPNAAEAAAAARFVFSKQHSSSSSETLPSSTSQTLKVHEHGSHEKQPIKKVKSSFRGIPQKQIQSYAKQIFLMMYRSVNLVPGPSPDHMTERRIIEQRTVSFVQSFI</sequence>
<feature type="signal peptide" evidence="2">
    <location>
        <begin position="1"/>
        <end position="22"/>
    </location>
</feature>
<feature type="region of interest" description="Disordered" evidence="1">
    <location>
        <begin position="42"/>
        <end position="78"/>
    </location>
</feature>
<feature type="chain" id="PRO_5047174287" evidence="2">
    <location>
        <begin position="23"/>
        <end position="129"/>
    </location>
</feature>
<evidence type="ECO:0000256" key="2">
    <source>
        <dbReference type="SAM" id="SignalP"/>
    </source>
</evidence>
<feature type="compositionally biased region" description="Low complexity" evidence="1">
    <location>
        <begin position="42"/>
        <end position="56"/>
    </location>
</feature>
<dbReference type="EMBL" id="JACEIK010008374">
    <property type="protein sequence ID" value="MCE3051315.1"/>
    <property type="molecule type" value="Genomic_DNA"/>
</dbReference>
<dbReference type="Proteomes" id="UP000823775">
    <property type="component" value="Unassembled WGS sequence"/>
</dbReference>
<reference evidence="3 4" key="1">
    <citation type="journal article" date="2021" name="BMC Genomics">
        <title>Datura genome reveals duplications of psychoactive alkaloid biosynthetic genes and high mutation rate following tissue culture.</title>
        <authorList>
            <person name="Rajewski A."/>
            <person name="Carter-House D."/>
            <person name="Stajich J."/>
            <person name="Litt A."/>
        </authorList>
    </citation>
    <scope>NUCLEOTIDE SEQUENCE [LARGE SCALE GENOMIC DNA]</scope>
    <source>
        <strain evidence="3">AR-01</strain>
    </source>
</reference>
<comment type="caution">
    <text evidence="3">The sequence shown here is derived from an EMBL/GenBank/DDBJ whole genome shotgun (WGS) entry which is preliminary data.</text>
</comment>
<organism evidence="3 4">
    <name type="scientific">Datura stramonium</name>
    <name type="common">Jimsonweed</name>
    <name type="synonym">Common thornapple</name>
    <dbReference type="NCBI Taxonomy" id="4076"/>
    <lineage>
        <taxon>Eukaryota</taxon>
        <taxon>Viridiplantae</taxon>
        <taxon>Streptophyta</taxon>
        <taxon>Embryophyta</taxon>
        <taxon>Tracheophyta</taxon>
        <taxon>Spermatophyta</taxon>
        <taxon>Magnoliopsida</taxon>
        <taxon>eudicotyledons</taxon>
        <taxon>Gunneridae</taxon>
        <taxon>Pentapetalae</taxon>
        <taxon>asterids</taxon>
        <taxon>lamiids</taxon>
        <taxon>Solanales</taxon>
        <taxon>Solanaceae</taxon>
        <taxon>Solanoideae</taxon>
        <taxon>Datureae</taxon>
        <taxon>Datura</taxon>
    </lineage>
</organism>